<dbReference type="PANTHER" id="PTHR46005:SF4">
    <property type="entry name" value="RHO GTPASE-ACTIVATING PROTEIN 190"/>
    <property type="match status" value="1"/>
</dbReference>
<reference evidence="2" key="1">
    <citation type="submission" date="2024-06" db="EMBL/GenBank/DDBJ databases">
        <authorList>
            <person name="Liu X."/>
            <person name="Lenzi L."/>
            <person name="Haldenby T S."/>
            <person name="Uol C."/>
        </authorList>
    </citation>
    <scope>NUCLEOTIDE SEQUENCE</scope>
</reference>
<dbReference type="GO" id="GO:0005829">
    <property type="term" value="C:cytosol"/>
    <property type="evidence" value="ECO:0007669"/>
    <property type="project" value="TreeGrafter"/>
</dbReference>
<organism evidence="2 3">
    <name type="scientific">Calicophoron daubneyi</name>
    <name type="common">Rumen fluke</name>
    <name type="synonym">Paramphistomum daubneyi</name>
    <dbReference type="NCBI Taxonomy" id="300641"/>
    <lineage>
        <taxon>Eukaryota</taxon>
        <taxon>Metazoa</taxon>
        <taxon>Spiralia</taxon>
        <taxon>Lophotrochozoa</taxon>
        <taxon>Platyhelminthes</taxon>
        <taxon>Trematoda</taxon>
        <taxon>Digenea</taxon>
        <taxon>Plagiorchiida</taxon>
        <taxon>Pronocephalata</taxon>
        <taxon>Paramphistomoidea</taxon>
        <taxon>Paramphistomidae</taxon>
        <taxon>Calicophoron</taxon>
    </lineage>
</organism>
<proteinExistence type="predicted"/>
<dbReference type="GO" id="GO:0008361">
    <property type="term" value="P:regulation of cell size"/>
    <property type="evidence" value="ECO:0007669"/>
    <property type="project" value="TreeGrafter"/>
</dbReference>
<dbReference type="SUPFAM" id="SSF52540">
    <property type="entry name" value="P-loop containing nucleoside triphosphate hydrolases"/>
    <property type="match status" value="1"/>
</dbReference>
<feature type="region of interest" description="Disordered" evidence="1">
    <location>
        <begin position="346"/>
        <end position="383"/>
    </location>
</feature>
<feature type="region of interest" description="Disordered" evidence="1">
    <location>
        <begin position="1177"/>
        <end position="1260"/>
    </location>
</feature>
<feature type="region of interest" description="Disordered" evidence="1">
    <location>
        <begin position="1338"/>
        <end position="1390"/>
    </location>
</feature>
<evidence type="ECO:0000313" key="2">
    <source>
        <dbReference type="EMBL" id="CAL5134231.1"/>
    </source>
</evidence>
<accession>A0AAV2TDW6</accession>
<feature type="compositionally biased region" description="Low complexity" evidence="1">
    <location>
        <begin position="1370"/>
        <end position="1380"/>
    </location>
</feature>
<dbReference type="GO" id="GO:0007266">
    <property type="term" value="P:Rho protein signal transduction"/>
    <property type="evidence" value="ECO:0007669"/>
    <property type="project" value="TreeGrafter"/>
</dbReference>
<dbReference type="InterPro" id="IPR051978">
    <property type="entry name" value="Rho-GAP_domain"/>
</dbReference>
<protein>
    <submittedName>
        <fullName evidence="2">Uncharacterized protein</fullName>
    </submittedName>
</protein>
<dbReference type="EMBL" id="CAXLJL010000183">
    <property type="protein sequence ID" value="CAL5134231.1"/>
    <property type="molecule type" value="Genomic_DNA"/>
</dbReference>
<dbReference type="PANTHER" id="PTHR46005">
    <property type="entry name" value="RHO GTPASE-ACTIVATING PROTEIN 190"/>
    <property type="match status" value="1"/>
</dbReference>
<feature type="compositionally biased region" description="Low complexity" evidence="1">
    <location>
        <begin position="1203"/>
        <end position="1217"/>
    </location>
</feature>
<dbReference type="Gene3D" id="3.40.50.300">
    <property type="entry name" value="P-loop containing nucleotide triphosphate hydrolases"/>
    <property type="match status" value="1"/>
</dbReference>
<comment type="caution">
    <text evidence="2">The sequence shown here is derived from an EMBL/GenBank/DDBJ whole genome shotgun (WGS) entry which is preliminary data.</text>
</comment>
<evidence type="ECO:0000256" key="1">
    <source>
        <dbReference type="SAM" id="MobiDB-lite"/>
    </source>
</evidence>
<feature type="compositionally biased region" description="Basic residues" evidence="1">
    <location>
        <begin position="1191"/>
        <end position="1202"/>
    </location>
</feature>
<dbReference type="Proteomes" id="UP001497525">
    <property type="component" value="Unassembled WGS sequence"/>
</dbReference>
<evidence type="ECO:0000313" key="3">
    <source>
        <dbReference type="Proteomes" id="UP001497525"/>
    </source>
</evidence>
<feature type="compositionally biased region" description="Polar residues" evidence="1">
    <location>
        <begin position="1225"/>
        <end position="1251"/>
    </location>
</feature>
<feature type="region of interest" description="Disordered" evidence="1">
    <location>
        <begin position="1117"/>
        <end position="1139"/>
    </location>
</feature>
<dbReference type="GO" id="GO:0005096">
    <property type="term" value="F:GTPase activator activity"/>
    <property type="evidence" value="ECO:0007669"/>
    <property type="project" value="TreeGrafter"/>
</dbReference>
<sequence length="1490" mass="161780">MQERLSSQKHFPCTVSVVGYVGTSNERVHVGKSCLINRFLQRMPYCEDQLSVLSRTEFDGEIVGGSHWLYWGEGDVPTCENDVVRTRVIEQCEFVDDQLFVPISVSEPYLERCLAREIVLHTRDECLFDQTYLEPGMIHVSAFILAYDITLDGRLAFSQAQFLQQVVQILSAVDIPLVLATTKHDSSATSAAKNLLEFTLVGVKKRWLEKRFCLVETSAKLDINVQTVFRCAVLLASRGLFGRIKGEKRLLNQKAEVHSRSFSLRLKRPVSLKLHYHKFRLGTSDRGNSLFSLDSFLCTKGDSPSTDGRSTMFRTAVTQCAFGSPRMAIPGEVGVGSDLYLIVPPNPLNQKRAPHPGNARPSHQPLRLRTPSTDSSVLPTPPPLLLSGPGSPVSCPSFFGSKQRHNLCLNQTIPPTNRLVSSSSFKIYFYGHADSVRCAVASLRSVCPLDGCRTEDGAVHRVCIIAGSTTSLHGQYSTSSPIHSVASSCVVPLNDSAFSVPDSGSTSDCITTHSTVSSCLLPPQADRTSAAVRSTVGAALSTQTGSSSLKPEHCLRILIYSSVTQVLELEGSADSFSSVICSGPSFQDTHAAKPPFHMVLLWLPHSHENEAMLNDLIVHGLSLSSRLNVPFLSACDEYNRQLLDHLVKIVSSSGSSSSFLVGTDPCRARGINWTSFPGVLAIPCLTQLLDPASNIELKLTSLPNAVPLKTVKLLAALVNIGPPLNTPISDFPQSNCVGMQQTAACHSLFLPPTVTAPTAVKAEPPSFSRRRFGSDGPDNSFFQPAWLITMDELLEFLSQDHSGTSPNYAVIIHYLASGWSEIQNELQGFLKFLLDLCAPVGSLSAQTATHLPAHVMLVAIQNETFPKDGGSDATVIGISSGRTCLQTLAVTHDFNFQIWDDLRGEGKIERNHDETASVACAGTLPKTSTGPTIMQSSRSGCCKPCLSFMSVSLKDSTGSEMYQRALGGDPNFWTVAVKSPKTSLVIGHPDSIDRRSGAQISGGIICHQTFDTNFKPQKCKIIFPTNMADMVYSIESVGHKQQESQQQYNPNSTIFGGSDRRHGSNRVELPWLPPAPNIALHTSLPATSLVRSAPECSCVLQTSPSPLTLSATQQLSTWPSRHQNREEIDTQPVIPNIPHSLSSDSYFELNPQITQPSILSAPEAQSSVEEYYAELPKVTHPPGAGSEQHQQRRLNRPKRPRPRTSSSYTSSSSSRSPTPDPCDSQWITTQSSFVMRSPPSRSTPNAQHGQHSASSSAAVSDRVDGESALYAEVDDAVFAIKQATQDTAGLNGPRSVVYGETSFNIPCLRVPSNHAQLLPPVVPTGPIPYRLTCLGSNLPPPPTAQPAFASTRDPSQIDDPASSDVSQRGSSFSHSNYHSSPPTGADGLSHCIIPEDSLSSLVPDSDQLNSFSANHNQFSSGCEIGPSTYSNSLSSKPEENRAPAESCTLSCVNPHMTQTSSTLETITSVFRRRGFWFRHSSNRHSHEQKA</sequence>
<name>A0AAV2TDW6_CALDB</name>
<dbReference type="InterPro" id="IPR027417">
    <property type="entry name" value="P-loop_NTPase"/>
</dbReference>
<gene>
    <name evidence="2" type="ORF">CDAUBV1_LOCUS7445</name>
</gene>
<dbReference type="GO" id="GO:0050770">
    <property type="term" value="P:regulation of axonogenesis"/>
    <property type="evidence" value="ECO:0007669"/>
    <property type="project" value="TreeGrafter"/>
</dbReference>